<reference evidence="3" key="1">
    <citation type="journal article" date="2019" name="Int. J. Syst. Evol. Microbiol.">
        <title>The Global Catalogue of Microorganisms (GCM) 10K type strain sequencing project: providing services to taxonomists for standard genome sequencing and annotation.</title>
        <authorList>
            <consortium name="The Broad Institute Genomics Platform"/>
            <consortium name="The Broad Institute Genome Sequencing Center for Infectious Disease"/>
            <person name="Wu L."/>
            <person name="Ma J."/>
        </authorList>
    </citation>
    <scope>NUCLEOTIDE SEQUENCE [LARGE SCALE GENOMIC DNA]</scope>
    <source>
        <strain evidence="3">CCM 8927</strain>
    </source>
</reference>
<evidence type="ECO:0000313" key="2">
    <source>
        <dbReference type="EMBL" id="MFC6176042.1"/>
    </source>
</evidence>
<dbReference type="EMBL" id="JBHSSF010000011">
    <property type="protein sequence ID" value="MFC6176042.1"/>
    <property type="molecule type" value="Genomic_DNA"/>
</dbReference>
<evidence type="ECO:0000259" key="1">
    <source>
        <dbReference type="PROSITE" id="PS51186"/>
    </source>
</evidence>
<dbReference type="Proteomes" id="UP001596288">
    <property type="component" value="Unassembled WGS sequence"/>
</dbReference>
<feature type="domain" description="N-acetyltransferase" evidence="1">
    <location>
        <begin position="3"/>
        <end position="158"/>
    </location>
</feature>
<dbReference type="SUPFAM" id="SSF55729">
    <property type="entry name" value="Acyl-CoA N-acyltransferases (Nat)"/>
    <property type="match status" value="1"/>
</dbReference>
<name>A0ABW1RLP7_9LACO</name>
<dbReference type="EC" id="2.3.-.-" evidence="2"/>
<proteinExistence type="predicted"/>
<protein>
    <submittedName>
        <fullName evidence="2">GNAT family N-acetyltransferase</fullName>
        <ecNumber evidence="2">2.3.-.-</ecNumber>
    </submittedName>
</protein>
<dbReference type="InterPro" id="IPR000182">
    <property type="entry name" value="GNAT_dom"/>
</dbReference>
<dbReference type="PROSITE" id="PS51186">
    <property type="entry name" value="GNAT"/>
    <property type="match status" value="1"/>
</dbReference>
<evidence type="ECO:0000313" key="3">
    <source>
        <dbReference type="Proteomes" id="UP001596288"/>
    </source>
</evidence>
<keyword evidence="2" id="KW-0012">Acyltransferase</keyword>
<keyword evidence="3" id="KW-1185">Reference proteome</keyword>
<dbReference type="InterPro" id="IPR016181">
    <property type="entry name" value="Acyl_CoA_acyltransferase"/>
</dbReference>
<comment type="caution">
    <text evidence="2">The sequence shown here is derived from an EMBL/GenBank/DDBJ whole genome shotgun (WGS) entry which is preliminary data.</text>
</comment>
<gene>
    <name evidence="2" type="ORF">ACFQAV_04290</name>
</gene>
<dbReference type="RefSeq" id="WP_137610518.1">
    <property type="nucleotide sequence ID" value="NZ_BJDF01000002.1"/>
</dbReference>
<accession>A0ABW1RLP7</accession>
<keyword evidence="2" id="KW-0808">Transferase</keyword>
<organism evidence="2 3">
    <name type="scientific">Companilactobacillus huachuanensis</name>
    <dbReference type="NCBI Taxonomy" id="2559914"/>
    <lineage>
        <taxon>Bacteria</taxon>
        <taxon>Bacillati</taxon>
        <taxon>Bacillota</taxon>
        <taxon>Bacilli</taxon>
        <taxon>Lactobacillales</taxon>
        <taxon>Lactobacillaceae</taxon>
        <taxon>Companilactobacillus</taxon>
    </lineage>
</organism>
<dbReference type="GO" id="GO:0016746">
    <property type="term" value="F:acyltransferase activity"/>
    <property type="evidence" value="ECO:0007669"/>
    <property type="project" value="UniProtKB-KW"/>
</dbReference>
<dbReference type="Pfam" id="PF00583">
    <property type="entry name" value="Acetyltransf_1"/>
    <property type="match status" value="1"/>
</dbReference>
<dbReference type="Gene3D" id="3.40.630.30">
    <property type="match status" value="1"/>
</dbReference>
<sequence>MNLKLQEYDGNNITQSMIDGYCLEPNDNIGGPQSIIERSRINPHMQPIMILDNKRLVGCFCLHTDDGPLLFDGDSQTDILLQAFSIDSRFRRRDYALITLLRLSEFVYFNYRKVDRMILGVNPTNIAAQELYLKAGFVDSNKRIHGKFGEIYIYHKNI</sequence>